<dbReference type="GO" id="GO:0030976">
    <property type="term" value="F:thiamine pyrophosphate binding"/>
    <property type="evidence" value="ECO:0007669"/>
    <property type="project" value="InterPro"/>
</dbReference>
<keyword evidence="10" id="KW-0560">Oxidoreductase</keyword>
<dbReference type="Gene3D" id="3.30.70.20">
    <property type="match status" value="1"/>
</dbReference>
<name>A0A644U920_9ZZZZ</name>
<proteinExistence type="predicted"/>
<evidence type="ECO:0000256" key="13">
    <source>
        <dbReference type="ARBA" id="ARBA00030514"/>
    </source>
</evidence>
<evidence type="ECO:0000256" key="5">
    <source>
        <dbReference type="ARBA" id="ARBA00017710"/>
    </source>
</evidence>
<dbReference type="GO" id="GO:0051539">
    <property type="term" value="F:4 iron, 4 sulfur cluster binding"/>
    <property type="evidence" value="ECO:0007669"/>
    <property type="project" value="UniProtKB-KW"/>
</dbReference>
<evidence type="ECO:0000256" key="8">
    <source>
        <dbReference type="ARBA" id="ARBA00022723"/>
    </source>
</evidence>
<evidence type="ECO:0000256" key="11">
    <source>
        <dbReference type="ARBA" id="ARBA00023004"/>
    </source>
</evidence>
<dbReference type="InterPro" id="IPR017896">
    <property type="entry name" value="4Fe4S_Fe-S-bd"/>
</dbReference>
<dbReference type="PANTHER" id="PTHR43710">
    <property type="entry name" value="2-HYDROXYACYL-COA LYASE"/>
    <property type="match status" value="1"/>
</dbReference>
<dbReference type="InterPro" id="IPR017721">
    <property type="entry name" value="IorA"/>
</dbReference>
<dbReference type="CDD" id="cd02008">
    <property type="entry name" value="TPP_IOR_alpha"/>
    <property type="match status" value="1"/>
</dbReference>
<dbReference type="EMBL" id="VSSQ01000088">
    <property type="protein sequence ID" value="MPL75439.1"/>
    <property type="molecule type" value="Genomic_DNA"/>
</dbReference>
<keyword evidence="7" id="KW-0004">4Fe-4S</keyword>
<dbReference type="Pfam" id="PF02775">
    <property type="entry name" value="TPP_enzyme_C"/>
    <property type="match status" value="1"/>
</dbReference>
<sequence length="706" mass="77707">MDLNQLVKGKSGDKEFLLGNEAAVRGAIEAGVSIAATYPGTPSSEIGNILSLLAKDAGMFFEFSANEKVAMEVAASSAASGLKSFTFMKHVGLNVASDSFLTSVYTGTPGGLVILSADDPSMFSSQNEQDNRHYARLANCPVLEPSNPQEVKDMMKYGYEVSKEFSIPVLLRTTTRVSHMRGIVEFGDVEKVLMDEEFNNGDNKNINNNTNNNTNNKNNVHWEKGFFKKNPKKFVPVPENAMLMHEKLVLKIAAINDLTNNSELNSIFKFSIENIDYIEKNNVKNKDTNVENIKNKNNENKNYKNYGIIASGSAFNYAYDVVNEDDLPFDILKLGFSYPFPKDLVLDFIEGLDGVFVVEEVDPIMENQILATIGEVGLNIPVFGKLDGTFPLIYEFNSDIVRNSLNVIINQDFDQNINNGITQNDEELIINNQSENTLLDIDEKLYNIKNNLPSRPPTLCPGCSHRATYFGVRRAAEELGISNEDLIFSSDIGCYTLGVSPPYETTDYLLSMGSSIGDACGFAAATNQHIVSFIGDSTFFHGGIPPLINGVHNKHKFVVTVLDNRTTAMTGGQPNPGIPVDGMGDIAPEISIEEIAKATGCEFVETINPMNLNKTVDTYKRALEYDGVSVIIAKYPCTLIKGVKHKRPMTIKRDKCNDCRVCIDTLACPAISVTDDKVEIDDLLCKGCTVCVQMCDEKAIGVKKED</sequence>
<dbReference type="GO" id="GO:0043805">
    <property type="term" value="F:indolepyruvate ferredoxin oxidoreductase activity"/>
    <property type="evidence" value="ECO:0007669"/>
    <property type="project" value="UniProtKB-EC"/>
</dbReference>
<evidence type="ECO:0000256" key="1">
    <source>
        <dbReference type="ARBA" id="ARBA00001966"/>
    </source>
</evidence>
<evidence type="ECO:0000313" key="16">
    <source>
        <dbReference type="EMBL" id="MPL75439.1"/>
    </source>
</evidence>
<organism evidence="16">
    <name type="scientific">bioreactor metagenome</name>
    <dbReference type="NCBI Taxonomy" id="1076179"/>
    <lineage>
        <taxon>unclassified sequences</taxon>
        <taxon>metagenomes</taxon>
        <taxon>ecological metagenomes</taxon>
    </lineage>
</organism>
<comment type="function">
    <text evidence="2">Catalyzes the ferredoxin-dependent oxidative decarboxylation of arylpyruvates.</text>
</comment>
<evidence type="ECO:0000256" key="3">
    <source>
        <dbReference type="ARBA" id="ARBA00011238"/>
    </source>
</evidence>
<dbReference type="SUPFAM" id="SSF52518">
    <property type="entry name" value="Thiamin diphosphate-binding fold (THDP-binding)"/>
    <property type="match status" value="2"/>
</dbReference>
<protein>
    <recommendedName>
        <fullName evidence="5">Indolepyruvate oxidoreductase subunit IorA</fullName>
        <ecNumber evidence="4">1.2.7.8</ecNumber>
    </recommendedName>
    <alternativeName>
        <fullName evidence="13">Indolepyruvate ferredoxin oxidoreductase subunit alpha</fullName>
    </alternativeName>
</protein>
<evidence type="ECO:0000256" key="6">
    <source>
        <dbReference type="ARBA" id="ARBA00022448"/>
    </source>
</evidence>
<dbReference type="CDD" id="cd07034">
    <property type="entry name" value="TPP_PYR_PFOR_IOR-alpha_like"/>
    <property type="match status" value="1"/>
</dbReference>
<dbReference type="PIRSF" id="PIRSF006439">
    <property type="entry name" value="Indolepyruvate_ferr_oxidored"/>
    <property type="match status" value="1"/>
</dbReference>
<comment type="caution">
    <text evidence="16">The sequence shown here is derived from an EMBL/GenBank/DDBJ whole genome shotgun (WGS) entry which is preliminary data.</text>
</comment>
<comment type="cofactor">
    <cofactor evidence="1">
        <name>[4Fe-4S] cluster</name>
        <dbReference type="ChEBI" id="CHEBI:49883"/>
    </cofactor>
</comment>
<keyword evidence="9" id="KW-0249">Electron transport</keyword>
<dbReference type="InterPro" id="IPR029061">
    <property type="entry name" value="THDP-binding"/>
</dbReference>
<accession>A0A644U920</accession>
<dbReference type="SUPFAM" id="SSF52922">
    <property type="entry name" value="TK C-terminal domain-like"/>
    <property type="match status" value="1"/>
</dbReference>
<evidence type="ECO:0000256" key="7">
    <source>
        <dbReference type="ARBA" id="ARBA00022485"/>
    </source>
</evidence>
<comment type="catalytic activity">
    <reaction evidence="14">
        <text>indole-3-pyruvate + 2 oxidized [2Fe-2S]-[ferredoxin] + CoA = (indol-3-yl)acetyl-CoA + 2 reduced [2Fe-2S]-[ferredoxin] + CO2 + H(+)</text>
        <dbReference type="Rhea" id="RHEA:12645"/>
        <dbReference type="Rhea" id="RHEA-COMP:10000"/>
        <dbReference type="Rhea" id="RHEA-COMP:10001"/>
        <dbReference type="ChEBI" id="CHEBI:15378"/>
        <dbReference type="ChEBI" id="CHEBI:16526"/>
        <dbReference type="ChEBI" id="CHEBI:17640"/>
        <dbReference type="ChEBI" id="CHEBI:33737"/>
        <dbReference type="ChEBI" id="CHEBI:33738"/>
        <dbReference type="ChEBI" id="CHEBI:57271"/>
        <dbReference type="ChEBI" id="CHEBI:57287"/>
        <dbReference type="EC" id="1.2.7.8"/>
    </reaction>
</comment>
<dbReference type="PANTHER" id="PTHR43710:SF7">
    <property type="entry name" value="INDOLEPYRUVATE OXIDOREDUCTASE SUBUNIT IORA"/>
    <property type="match status" value="1"/>
</dbReference>
<gene>
    <name evidence="16" type="ORF">SDC9_21263</name>
</gene>
<dbReference type="InterPro" id="IPR045025">
    <property type="entry name" value="HACL1-like"/>
</dbReference>
<dbReference type="InterPro" id="IPR011766">
    <property type="entry name" value="TPP_enzyme_TPP-bd"/>
</dbReference>
<feature type="domain" description="4Fe-4S ferredoxin-type" evidence="15">
    <location>
        <begin position="676"/>
        <end position="705"/>
    </location>
</feature>
<reference evidence="16" key="1">
    <citation type="submission" date="2019-08" db="EMBL/GenBank/DDBJ databases">
        <authorList>
            <person name="Kucharzyk K."/>
            <person name="Murdoch R.W."/>
            <person name="Higgins S."/>
            <person name="Loffler F."/>
        </authorList>
    </citation>
    <scope>NUCLEOTIDE SEQUENCE</scope>
</reference>
<keyword evidence="6" id="KW-0813">Transport</keyword>
<dbReference type="InterPro" id="IPR002880">
    <property type="entry name" value="Pyrv_Fd/Flavodoxin_OxRdtase_N"/>
</dbReference>
<dbReference type="PROSITE" id="PS51379">
    <property type="entry name" value="4FE4S_FER_2"/>
    <property type="match status" value="1"/>
</dbReference>
<evidence type="ECO:0000256" key="10">
    <source>
        <dbReference type="ARBA" id="ARBA00023002"/>
    </source>
</evidence>
<evidence type="ECO:0000259" key="15">
    <source>
        <dbReference type="PROSITE" id="PS51379"/>
    </source>
</evidence>
<keyword evidence="12" id="KW-0411">Iron-sulfur</keyword>
<dbReference type="EC" id="1.2.7.8" evidence="4"/>
<keyword evidence="8" id="KW-0479">Metal-binding</keyword>
<evidence type="ECO:0000256" key="14">
    <source>
        <dbReference type="ARBA" id="ARBA00048332"/>
    </source>
</evidence>
<dbReference type="Gene3D" id="3.40.50.970">
    <property type="match status" value="2"/>
</dbReference>
<evidence type="ECO:0000256" key="2">
    <source>
        <dbReference type="ARBA" id="ARBA00002995"/>
    </source>
</evidence>
<dbReference type="SUPFAM" id="SSF54862">
    <property type="entry name" value="4Fe-4S ferredoxins"/>
    <property type="match status" value="1"/>
</dbReference>
<evidence type="ECO:0000256" key="4">
    <source>
        <dbReference type="ARBA" id="ARBA00012812"/>
    </source>
</evidence>
<dbReference type="Pfam" id="PF01855">
    <property type="entry name" value="POR_N"/>
    <property type="match status" value="1"/>
</dbReference>
<dbReference type="FunFam" id="3.40.50.970:FF:000039">
    <property type="entry name" value="Indolepyruvate oxidoreductase subunit IorA"/>
    <property type="match status" value="1"/>
</dbReference>
<dbReference type="InterPro" id="IPR009014">
    <property type="entry name" value="Transketo_C/PFOR_II"/>
</dbReference>
<dbReference type="AlphaFoldDB" id="A0A644U920"/>
<evidence type="ECO:0000256" key="9">
    <source>
        <dbReference type="ARBA" id="ARBA00022982"/>
    </source>
</evidence>
<evidence type="ECO:0000256" key="12">
    <source>
        <dbReference type="ARBA" id="ARBA00023014"/>
    </source>
</evidence>
<dbReference type="GO" id="GO:0046872">
    <property type="term" value="F:metal ion binding"/>
    <property type="evidence" value="ECO:0007669"/>
    <property type="project" value="UniProtKB-KW"/>
</dbReference>
<keyword evidence="11" id="KW-0408">Iron</keyword>
<comment type="subunit">
    <text evidence="3">Heterodimer of the IorA and IorB subunits.</text>
</comment>